<protein>
    <submittedName>
        <fullName evidence="1">Uncharacterized protein</fullName>
    </submittedName>
</protein>
<accession>A0ACB6QUN3</accession>
<dbReference type="Proteomes" id="UP000799755">
    <property type="component" value="Unassembled WGS sequence"/>
</dbReference>
<sequence length="279" mass="30393">MTPDNRVWPLDAKMFLSGYGGAGPLSYPVVFGTSGVGTIEELDEGVTGLEVGYRATQRREGTWQPLVICNAKILARIGDLSFEQAVLIDYPLQTAVVVFNLFLRTGEPNTGKGAVGSYAVQYAKNTNICQVGHTVIATASSRDVERQKGLGASEVIDYKAPNVVDHLRSLGSYKYLFTASGDSTSQKALTSLLQAQGGGQLDHNVNRVYQAFSQAVQRDQYSESRAWWCKDYLLKVLRGNLVEPVKFTKPGRGLTALHQASTEVFEGKISGRVVVNPQE</sequence>
<gene>
    <name evidence="1" type="ORF">BDR25DRAFT_325961</name>
</gene>
<name>A0ACB6QUN3_9PLEO</name>
<proteinExistence type="predicted"/>
<comment type="caution">
    <text evidence="1">The sequence shown here is derived from an EMBL/GenBank/DDBJ whole genome shotgun (WGS) entry which is preliminary data.</text>
</comment>
<keyword evidence="2" id="KW-1185">Reference proteome</keyword>
<organism evidence="1 2">
    <name type="scientific">Lindgomyces ingoldianus</name>
    <dbReference type="NCBI Taxonomy" id="673940"/>
    <lineage>
        <taxon>Eukaryota</taxon>
        <taxon>Fungi</taxon>
        <taxon>Dikarya</taxon>
        <taxon>Ascomycota</taxon>
        <taxon>Pezizomycotina</taxon>
        <taxon>Dothideomycetes</taxon>
        <taxon>Pleosporomycetidae</taxon>
        <taxon>Pleosporales</taxon>
        <taxon>Lindgomycetaceae</taxon>
        <taxon>Lindgomyces</taxon>
    </lineage>
</organism>
<evidence type="ECO:0000313" key="2">
    <source>
        <dbReference type="Proteomes" id="UP000799755"/>
    </source>
</evidence>
<dbReference type="EMBL" id="MU003510">
    <property type="protein sequence ID" value="KAF2469792.1"/>
    <property type="molecule type" value="Genomic_DNA"/>
</dbReference>
<reference evidence="1" key="1">
    <citation type="journal article" date="2020" name="Stud. Mycol.">
        <title>101 Dothideomycetes genomes: a test case for predicting lifestyles and emergence of pathogens.</title>
        <authorList>
            <person name="Haridas S."/>
            <person name="Albert R."/>
            <person name="Binder M."/>
            <person name="Bloem J."/>
            <person name="Labutti K."/>
            <person name="Salamov A."/>
            <person name="Andreopoulos B."/>
            <person name="Baker S."/>
            <person name="Barry K."/>
            <person name="Bills G."/>
            <person name="Bluhm B."/>
            <person name="Cannon C."/>
            <person name="Castanera R."/>
            <person name="Culley D."/>
            <person name="Daum C."/>
            <person name="Ezra D."/>
            <person name="Gonzalez J."/>
            <person name="Henrissat B."/>
            <person name="Kuo A."/>
            <person name="Liang C."/>
            <person name="Lipzen A."/>
            <person name="Lutzoni F."/>
            <person name="Magnuson J."/>
            <person name="Mondo S."/>
            <person name="Nolan M."/>
            <person name="Ohm R."/>
            <person name="Pangilinan J."/>
            <person name="Park H.-J."/>
            <person name="Ramirez L."/>
            <person name="Alfaro M."/>
            <person name="Sun H."/>
            <person name="Tritt A."/>
            <person name="Yoshinaga Y."/>
            <person name="Zwiers L.-H."/>
            <person name="Turgeon B."/>
            <person name="Goodwin S."/>
            <person name="Spatafora J."/>
            <person name="Crous P."/>
            <person name="Grigoriev I."/>
        </authorList>
    </citation>
    <scope>NUCLEOTIDE SEQUENCE</scope>
    <source>
        <strain evidence="1">ATCC 200398</strain>
    </source>
</reference>
<evidence type="ECO:0000313" key="1">
    <source>
        <dbReference type="EMBL" id="KAF2469792.1"/>
    </source>
</evidence>